<dbReference type="OrthoDB" id="266020at2759"/>
<dbReference type="Pfam" id="PF00076">
    <property type="entry name" value="RRM_1"/>
    <property type="match status" value="1"/>
</dbReference>
<comment type="caution">
    <text evidence="2">The sequence shown here is derived from an EMBL/GenBank/DDBJ whole genome shotgun (WGS) entry which is preliminary data.</text>
</comment>
<dbReference type="InterPro" id="IPR012677">
    <property type="entry name" value="Nucleotide-bd_a/b_plait_sf"/>
</dbReference>
<keyword evidence="3" id="KW-1185">Reference proteome</keyword>
<dbReference type="Proteomes" id="UP000824120">
    <property type="component" value="Chromosome 11"/>
</dbReference>
<dbReference type="Gene3D" id="3.30.70.330">
    <property type="match status" value="1"/>
</dbReference>
<dbReference type="InterPro" id="IPR000504">
    <property type="entry name" value="RRM_dom"/>
</dbReference>
<dbReference type="GO" id="GO:0003723">
    <property type="term" value="F:RNA binding"/>
    <property type="evidence" value="ECO:0007669"/>
    <property type="project" value="InterPro"/>
</dbReference>
<dbReference type="EMBL" id="JACXVP010000011">
    <property type="protein sequence ID" value="KAG5574768.1"/>
    <property type="molecule type" value="Genomic_DNA"/>
</dbReference>
<name>A0A9J5WIF2_SOLCO</name>
<feature type="domain" description="RRM" evidence="1">
    <location>
        <begin position="10"/>
        <end position="41"/>
    </location>
</feature>
<evidence type="ECO:0000313" key="3">
    <source>
        <dbReference type="Proteomes" id="UP000824120"/>
    </source>
</evidence>
<protein>
    <recommendedName>
        <fullName evidence="1">RRM domain-containing protein</fullName>
    </recommendedName>
</protein>
<dbReference type="SUPFAM" id="SSF54928">
    <property type="entry name" value="RNA-binding domain, RBD"/>
    <property type="match status" value="1"/>
</dbReference>
<evidence type="ECO:0000259" key="1">
    <source>
        <dbReference type="Pfam" id="PF00076"/>
    </source>
</evidence>
<gene>
    <name evidence="2" type="ORF">H5410_054902</name>
</gene>
<organism evidence="2 3">
    <name type="scientific">Solanum commersonii</name>
    <name type="common">Commerson's wild potato</name>
    <name type="synonym">Commerson's nightshade</name>
    <dbReference type="NCBI Taxonomy" id="4109"/>
    <lineage>
        <taxon>Eukaryota</taxon>
        <taxon>Viridiplantae</taxon>
        <taxon>Streptophyta</taxon>
        <taxon>Embryophyta</taxon>
        <taxon>Tracheophyta</taxon>
        <taxon>Spermatophyta</taxon>
        <taxon>Magnoliopsida</taxon>
        <taxon>eudicotyledons</taxon>
        <taxon>Gunneridae</taxon>
        <taxon>Pentapetalae</taxon>
        <taxon>asterids</taxon>
        <taxon>lamiids</taxon>
        <taxon>Solanales</taxon>
        <taxon>Solanaceae</taxon>
        <taxon>Solanoideae</taxon>
        <taxon>Solaneae</taxon>
        <taxon>Solanum</taxon>
    </lineage>
</organism>
<evidence type="ECO:0000313" key="2">
    <source>
        <dbReference type="EMBL" id="KAG5574768.1"/>
    </source>
</evidence>
<dbReference type="AlphaFoldDB" id="A0A9J5WIF2"/>
<sequence length="72" mass="8275">MSGKDHDYRIFVGGLAWDVTDRQLEGAFGRYGKIIDCQLMDLRCLRWNCMRKDFCSLECEVAGHKYLIPSAA</sequence>
<proteinExistence type="predicted"/>
<dbReference type="InterPro" id="IPR035979">
    <property type="entry name" value="RBD_domain_sf"/>
</dbReference>
<accession>A0A9J5WIF2</accession>
<reference evidence="2 3" key="1">
    <citation type="submission" date="2020-09" db="EMBL/GenBank/DDBJ databases">
        <title>De no assembly of potato wild relative species, Solanum commersonii.</title>
        <authorList>
            <person name="Cho K."/>
        </authorList>
    </citation>
    <scope>NUCLEOTIDE SEQUENCE [LARGE SCALE GENOMIC DNA]</scope>
    <source>
        <strain evidence="2">LZ3.2</strain>
        <tissue evidence="2">Leaf</tissue>
    </source>
</reference>